<dbReference type="EMBL" id="MGER01000062">
    <property type="protein sequence ID" value="OGL87738.1"/>
    <property type="molecule type" value="Genomic_DNA"/>
</dbReference>
<dbReference type="PANTHER" id="PTHR45947">
    <property type="entry name" value="SULFOQUINOVOSYL TRANSFERASE SQD2"/>
    <property type="match status" value="1"/>
</dbReference>
<accession>A0A1F7VC54</accession>
<evidence type="ECO:0000313" key="3">
    <source>
        <dbReference type="EMBL" id="OGL87738.1"/>
    </source>
</evidence>
<name>A0A1F7VC54_9BACT</name>
<organism evidence="3 4">
    <name type="scientific">Candidatus Uhrbacteria bacterium RIFCSPLOWO2_02_FULL_49_11</name>
    <dbReference type="NCBI Taxonomy" id="1802409"/>
    <lineage>
        <taxon>Bacteria</taxon>
        <taxon>Candidatus Uhriibacteriota</taxon>
    </lineage>
</organism>
<dbReference type="Gene3D" id="3.40.50.2000">
    <property type="entry name" value="Glycogen Phosphorylase B"/>
    <property type="match status" value="2"/>
</dbReference>
<gene>
    <name evidence="3" type="ORF">A3I42_03420</name>
</gene>
<comment type="caution">
    <text evidence="3">The sequence shown here is derived from an EMBL/GenBank/DDBJ whole genome shotgun (WGS) entry which is preliminary data.</text>
</comment>
<dbReference type="InterPro" id="IPR050194">
    <property type="entry name" value="Glycosyltransferase_grp1"/>
</dbReference>
<dbReference type="Pfam" id="PF00534">
    <property type="entry name" value="Glycos_transf_1"/>
    <property type="match status" value="1"/>
</dbReference>
<reference evidence="3 4" key="1">
    <citation type="journal article" date="2016" name="Nat. Commun.">
        <title>Thousands of microbial genomes shed light on interconnected biogeochemical processes in an aquifer system.</title>
        <authorList>
            <person name="Anantharaman K."/>
            <person name="Brown C.T."/>
            <person name="Hug L.A."/>
            <person name="Sharon I."/>
            <person name="Castelle C.J."/>
            <person name="Probst A.J."/>
            <person name="Thomas B.C."/>
            <person name="Singh A."/>
            <person name="Wilkins M.J."/>
            <person name="Karaoz U."/>
            <person name="Brodie E.L."/>
            <person name="Williams K.H."/>
            <person name="Hubbard S.S."/>
            <person name="Banfield J.F."/>
        </authorList>
    </citation>
    <scope>NUCLEOTIDE SEQUENCE [LARGE SCALE GENOMIC DNA]</scope>
</reference>
<sequence>MKVALVHEFLGGTRGGQEEVLKELHALFPDAPVYTIIADKKHLPDEYRRWDIRPTFIERLPFGASHFQWYLPLMPSAIESIDLSAYDIVLSSASAFTKGVLTQPHTLHICYCHTPTRYLWTDAHSYIVNRRFPFFVRAFVQPYLTKLRLWDRLAAERPQVMLANSHAVAARILRYYQRESTVIYPPVDTDAFSLGRGEGGYFLTGGRLVESKRFDLVVAAFNRLRMKLVIFGCGREERRLRAFAGPTISFTGYLSREARAKVFADASAFIYPQVEDFGITAVESMAAGRPVIAYAAGGILETVKEGITGVYFPEATWECLAEAVVRFQKMQFDPPRIRAHAETYSTARFREEIQRYITHAWKTYKEKNSLP</sequence>
<dbReference type="Proteomes" id="UP000178264">
    <property type="component" value="Unassembled WGS sequence"/>
</dbReference>
<evidence type="ECO:0000259" key="2">
    <source>
        <dbReference type="Pfam" id="PF13439"/>
    </source>
</evidence>
<evidence type="ECO:0008006" key="5">
    <source>
        <dbReference type="Google" id="ProtNLM"/>
    </source>
</evidence>
<dbReference type="GO" id="GO:0016757">
    <property type="term" value="F:glycosyltransferase activity"/>
    <property type="evidence" value="ECO:0007669"/>
    <property type="project" value="InterPro"/>
</dbReference>
<feature type="domain" description="Glycosyltransferase subfamily 4-like N-terminal" evidence="2">
    <location>
        <begin position="15"/>
        <end position="190"/>
    </location>
</feature>
<protein>
    <recommendedName>
        <fullName evidence="5">Glycosyl transferase family 1 domain-containing protein</fullName>
    </recommendedName>
</protein>
<dbReference type="SUPFAM" id="SSF53756">
    <property type="entry name" value="UDP-Glycosyltransferase/glycogen phosphorylase"/>
    <property type="match status" value="1"/>
</dbReference>
<evidence type="ECO:0000259" key="1">
    <source>
        <dbReference type="Pfam" id="PF00534"/>
    </source>
</evidence>
<dbReference type="Pfam" id="PF13439">
    <property type="entry name" value="Glyco_transf_4"/>
    <property type="match status" value="1"/>
</dbReference>
<evidence type="ECO:0000313" key="4">
    <source>
        <dbReference type="Proteomes" id="UP000178264"/>
    </source>
</evidence>
<dbReference type="PANTHER" id="PTHR45947:SF3">
    <property type="entry name" value="SULFOQUINOVOSYL TRANSFERASE SQD2"/>
    <property type="match status" value="1"/>
</dbReference>
<dbReference type="InterPro" id="IPR001296">
    <property type="entry name" value="Glyco_trans_1"/>
</dbReference>
<feature type="domain" description="Glycosyl transferase family 1" evidence="1">
    <location>
        <begin position="197"/>
        <end position="331"/>
    </location>
</feature>
<dbReference type="InterPro" id="IPR028098">
    <property type="entry name" value="Glyco_trans_4-like_N"/>
</dbReference>
<proteinExistence type="predicted"/>
<dbReference type="AlphaFoldDB" id="A0A1F7VC54"/>